<evidence type="ECO:0008006" key="4">
    <source>
        <dbReference type="Google" id="ProtNLM"/>
    </source>
</evidence>
<dbReference type="RefSeq" id="WP_345423261.1">
    <property type="nucleotide sequence ID" value="NZ_AP031496.1"/>
</dbReference>
<dbReference type="AlphaFoldDB" id="A0AAV3U4D8"/>
<sequence length="143" mass="15827">MKRILLSIVLLCFVSLSHAALNPAEKRLVAMLESGDLSQLKSAAKQIEGRGGYDQQVLDVAAEVLLQVYPDAWDGQIDTLSWLARALGSSHNGRYYDALQEVRVGAPHKKLTKHAKKALKELGPAQGEQYRRGMVKIPTNDYQ</sequence>
<keyword evidence="3" id="KW-1185">Reference proteome</keyword>
<comment type="caution">
    <text evidence="2">The sequence shown here is derived from an EMBL/GenBank/DDBJ whole genome shotgun (WGS) entry which is preliminary data.</text>
</comment>
<reference evidence="3" key="1">
    <citation type="journal article" date="2019" name="Int. J. Syst. Evol. Microbiol.">
        <title>The Global Catalogue of Microorganisms (GCM) 10K type strain sequencing project: providing services to taxonomists for standard genome sequencing and annotation.</title>
        <authorList>
            <consortium name="The Broad Institute Genomics Platform"/>
            <consortium name="The Broad Institute Genome Sequencing Center for Infectious Disease"/>
            <person name="Wu L."/>
            <person name="Ma J."/>
        </authorList>
    </citation>
    <scope>NUCLEOTIDE SEQUENCE [LARGE SCALE GENOMIC DNA]</scope>
    <source>
        <strain evidence="3">JCM 19134</strain>
    </source>
</reference>
<feature type="chain" id="PRO_5043360290" description="HEAT repeat domain-containing protein" evidence="1">
    <location>
        <begin position="20"/>
        <end position="143"/>
    </location>
</feature>
<gene>
    <name evidence="2" type="ORF">GCM10025791_27680</name>
</gene>
<evidence type="ECO:0000313" key="3">
    <source>
        <dbReference type="Proteomes" id="UP001409585"/>
    </source>
</evidence>
<organism evidence="2 3">
    <name type="scientific">Halioxenophilus aromaticivorans</name>
    <dbReference type="NCBI Taxonomy" id="1306992"/>
    <lineage>
        <taxon>Bacteria</taxon>
        <taxon>Pseudomonadati</taxon>
        <taxon>Pseudomonadota</taxon>
        <taxon>Gammaproteobacteria</taxon>
        <taxon>Alteromonadales</taxon>
        <taxon>Alteromonadaceae</taxon>
        <taxon>Halioxenophilus</taxon>
    </lineage>
</organism>
<dbReference type="Proteomes" id="UP001409585">
    <property type="component" value="Unassembled WGS sequence"/>
</dbReference>
<protein>
    <recommendedName>
        <fullName evidence="4">HEAT repeat domain-containing protein</fullName>
    </recommendedName>
</protein>
<dbReference type="EMBL" id="BAABLX010000026">
    <property type="protein sequence ID" value="GAA4946736.1"/>
    <property type="molecule type" value="Genomic_DNA"/>
</dbReference>
<accession>A0AAV3U4D8</accession>
<name>A0AAV3U4D8_9ALTE</name>
<feature type="signal peptide" evidence="1">
    <location>
        <begin position="1"/>
        <end position="19"/>
    </location>
</feature>
<proteinExistence type="predicted"/>
<evidence type="ECO:0000256" key="1">
    <source>
        <dbReference type="SAM" id="SignalP"/>
    </source>
</evidence>
<evidence type="ECO:0000313" key="2">
    <source>
        <dbReference type="EMBL" id="GAA4946736.1"/>
    </source>
</evidence>
<keyword evidence="1" id="KW-0732">Signal</keyword>